<dbReference type="Pfam" id="PF00635">
    <property type="entry name" value="Motile_Sperm"/>
    <property type="match status" value="1"/>
</dbReference>
<evidence type="ECO:0000313" key="6">
    <source>
        <dbReference type="Proteomes" id="UP001168098"/>
    </source>
</evidence>
<dbReference type="PIRSF" id="PIRSF019693">
    <property type="entry name" value="VAMP-associated"/>
    <property type="match status" value="1"/>
</dbReference>
<comment type="caution">
    <text evidence="5">The sequence shown here is derived from an EMBL/GenBank/DDBJ whole genome shotgun (WGS) entry which is preliminary data.</text>
</comment>
<reference evidence="5 6" key="1">
    <citation type="journal article" date="2023" name="BMC Biotechnol.">
        <title>Vitis rotundifolia cv Carlos genome sequencing.</title>
        <authorList>
            <person name="Huff M."/>
            <person name="Hulse-Kemp A."/>
            <person name="Scheffler B."/>
            <person name="Youngblood R."/>
            <person name="Simpson S."/>
            <person name="Babiker E."/>
            <person name="Staton M."/>
        </authorList>
    </citation>
    <scope>NUCLEOTIDE SEQUENCE [LARGE SCALE GENOMIC DNA]</scope>
    <source>
        <tissue evidence="5">Leaf</tissue>
    </source>
</reference>
<keyword evidence="3" id="KW-0472">Membrane</keyword>
<keyword evidence="3" id="KW-0812">Transmembrane</keyword>
<feature type="coiled-coil region" evidence="2">
    <location>
        <begin position="251"/>
        <end position="299"/>
    </location>
</feature>
<dbReference type="InterPro" id="IPR016763">
    <property type="entry name" value="VAP"/>
</dbReference>
<dbReference type="InterPro" id="IPR008962">
    <property type="entry name" value="PapD-like_sf"/>
</dbReference>
<proteinExistence type="inferred from homology"/>
<dbReference type="AlphaFoldDB" id="A0AA38Z4Q0"/>
<dbReference type="FunFam" id="2.60.40.10:FF:000813">
    <property type="entry name" value="Vesicle-associated protein 1-1"/>
    <property type="match status" value="1"/>
</dbReference>
<dbReference type="GO" id="GO:0061817">
    <property type="term" value="P:endoplasmic reticulum-plasma membrane tethering"/>
    <property type="evidence" value="ECO:0007669"/>
    <property type="project" value="TreeGrafter"/>
</dbReference>
<keyword evidence="3" id="KW-1133">Transmembrane helix</keyword>
<gene>
    <name evidence="5" type="ORF">PVL29_018186</name>
</gene>
<comment type="similarity">
    <text evidence="1">Belongs to the VAMP-associated protein (VAP) (TC 9.B.17) family.</text>
</comment>
<evidence type="ECO:0000313" key="5">
    <source>
        <dbReference type="EMBL" id="KAJ9682187.1"/>
    </source>
</evidence>
<evidence type="ECO:0000256" key="3">
    <source>
        <dbReference type="SAM" id="Phobius"/>
    </source>
</evidence>
<dbReference type="GO" id="GO:0005886">
    <property type="term" value="C:plasma membrane"/>
    <property type="evidence" value="ECO:0007669"/>
    <property type="project" value="TreeGrafter"/>
</dbReference>
<dbReference type="EMBL" id="JARBHA010000014">
    <property type="protein sequence ID" value="KAJ9682187.1"/>
    <property type="molecule type" value="Genomic_DNA"/>
</dbReference>
<dbReference type="Gene3D" id="2.60.40.10">
    <property type="entry name" value="Immunoglobulins"/>
    <property type="match status" value="1"/>
</dbReference>
<organism evidence="5 6">
    <name type="scientific">Vitis rotundifolia</name>
    <name type="common">Muscadine grape</name>
    <dbReference type="NCBI Taxonomy" id="103349"/>
    <lineage>
        <taxon>Eukaryota</taxon>
        <taxon>Viridiplantae</taxon>
        <taxon>Streptophyta</taxon>
        <taxon>Embryophyta</taxon>
        <taxon>Tracheophyta</taxon>
        <taxon>Spermatophyta</taxon>
        <taxon>Magnoliopsida</taxon>
        <taxon>eudicotyledons</taxon>
        <taxon>Gunneridae</taxon>
        <taxon>Pentapetalae</taxon>
        <taxon>rosids</taxon>
        <taxon>Vitales</taxon>
        <taxon>Vitaceae</taxon>
        <taxon>Viteae</taxon>
        <taxon>Vitis</taxon>
    </lineage>
</organism>
<accession>A0AA38Z4Q0</accession>
<keyword evidence="2" id="KW-0175">Coiled coil</keyword>
<dbReference type="InterPro" id="IPR013783">
    <property type="entry name" value="Ig-like_fold"/>
</dbReference>
<dbReference type="Proteomes" id="UP001168098">
    <property type="component" value="Unassembled WGS sequence"/>
</dbReference>
<evidence type="ECO:0000259" key="4">
    <source>
        <dbReference type="PROSITE" id="PS50202"/>
    </source>
</evidence>
<name>A0AA38Z4Q0_VITRO</name>
<dbReference type="GO" id="GO:0005789">
    <property type="term" value="C:endoplasmic reticulum membrane"/>
    <property type="evidence" value="ECO:0007669"/>
    <property type="project" value="InterPro"/>
</dbReference>
<dbReference type="InterPro" id="IPR000535">
    <property type="entry name" value="MSP_dom"/>
</dbReference>
<dbReference type="SUPFAM" id="SSF49354">
    <property type="entry name" value="PapD-like"/>
    <property type="match status" value="1"/>
</dbReference>
<evidence type="ECO:0000256" key="1">
    <source>
        <dbReference type="ARBA" id="ARBA00008932"/>
    </source>
</evidence>
<dbReference type="PROSITE" id="PS50202">
    <property type="entry name" value="MSP"/>
    <property type="match status" value="1"/>
</dbReference>
<evidence type="ECO:0000256" key="2">
    <source>
        <dbReference type="SAM" id="Coils"/>
    </source>
</evidence>
<feature type="domain" description="MSP" evidence="4">
    <location>
        <begin position="5"/>
        <end position="125"/>
    </location>
</feature>
<dbReference type="PANTHER" id="PTHR10809:SF45">
    <property type="entry name" value="VESICLE-ASSOCIATED PROTEIN 2-2"/>
    <property type="match status" value="1"/>
</dbReference>
<keyword evidence="6" id="KW-1185">Reference proteome</keyword>
<dbReference type="GO" id="GO:0090158">
    <property type="term" value="P:endoplasmic reticulum membrane organization"/>
    <property type="evidence" value="ECO:0007669"/>
    <property type="project" value="TreeGrafter"/>
</dbReference>
<feature type="transmembrane region" description="Helical" evidence="3">
    <location>
        <begin position="314"/>
        <end position="334"/>
    </location>
</feature>
<protein>
    <recommendedName>
        <fullName evidence="4">MSP domain-containing protein</fullName>
    </recommendedName>
</protein>
<dbReference type="PANTHER" id="PTHR10809">
    <property type="entry name" value="VESICLE-ASSOCIATED MEMBRANE PROTEIN-ASSOCIATED PROTEIN"/>
    <property type="match status" value="1"/>
</dbReference>
<sequence>MYSELVDIQPRELKFIFEVKKQSSCSIRLVNNTYHHVAYKVKTTSPKKYCVRPNTGVLKPNSTCDFTVTMQAQRSAPPDMICKDKFLVQSTIVPAGTNDEDITPGMFSKDSGKYIEENKLRVILISPPNSPVLSPINGALNQVPVYEASMPKDEVLSRVEIVTPHHVVAKDEESEMVDEELKPAAELVDEELKPAAKLVDDKELKPVAQKVDTEELKPMAQKVDDEEFKTAAQVAQMVDDMESKQAKDVEELKLVKDIEEMKSKLNQLESKLSEAEVTISKLTEERRLTIQERENLQQELAVVRSKRSGRRAQAGFPLLFVCMVALVSIMLGYLCHS</sequence>